<evidence type="ECO:0000313" key="2">
    <source>
        <dbReference type="EMBL" id="RMB62913.1"/>
    </source>
</evidence>
<keyword evidence="1" id="KW-0812">Transmembrane</keyword>
<organism evidence="2 3">
    <name type="scientific">Dokdonia sinensis</name>
    <dbReference type="NCBI Taxonomy" id="2479847"/>
    <lineage>
        <taxon>Bacteria</taxon>
        <taxon>Pseudomonadati</taxon>
        <taxon>Bacteroidota</taxon>
        <taxon>Flavobacteriia</taxon>
        <taxon>Flavobacteriales</taxon>
        <taxon>Flavobacteriaceae</taxon>
        <taxon>Dokdonia</taxon>
    </lineage>
</organism>
<dbReference type="Proteomes" id="UP000281985">
    <property type="component" value="Unassembled WGS sequence"/>
</dbReference>
<dbReference type="EMBL" id="REFV01000003">
    <property type="protein sequence ID" value="RMB62913.1"/>
    <property type="molecule type" value="Genomic_DNA"/>
</dbReference>
<keyword evidence="3" id="KW-1185">Reference proteome</keyword>
<dbReference type="AlphaFoldDB" id="A0A3M0GMQ5"/>
<comment type="caution">
    <text evidence="2">The sequence shown here is derived from an EMBL/GenBank/DDBJ whole genome shotgun (WGS) entry which is preliminary data.</text>
</comment>
<feature type="transmembrane region" description="Helical" evidence="1">
    <location>
        <begin position="12"/>
        <end position="32"/>
    </location>
</feature>
<evidence type="ECO:0008006" key="4">
    <source>
        <dbReference type="Google" id="ProtNLM"/>
    </source>
</evidence>
<gene>
    <name evidence="2" type="ORF">EAX61_04890</name>
</gene>
<evidence type="ECO:0000256" key="1">
    <source>
        <dbReference type="SAM" id="Phobius"/>
    </source>
</evidence>
<accession>A0A3M0GMQ5</accession>
<keyword evidence="1" id="KW-1133">Transmembrane helix</keyword>
<reference evidence="2 3" key="1">
    <citation type="submission" date="2018-10" db="EMBL/GenBank/DDBJ databases">
        <title>Dokdonia luteus sp. nov., isolated from sea water.</title>
        <authorList>
            <person name="Zhou L.Y."/>
            <person name="Du Z.J."/>
        </authorList>
    </citation>
    <scope>NUCLEOTIDE SEQUENCE [LARGE SCALE GENOMIC DNA]</scope>
    <source>
        <strain evidence="2 3">SH27</strain>
    </source>
</reference>
<protein>
    <recommendedName>
        <fullName evidence="4">DUF748 domain-containing protein</fullName>
    </recommendedName>
</protein>
<sequence length="523" mass="60102">MIGYIYVMNKILRTSLLSLTTLLLLIIIGWFYTNFTIKNKITYFLENRLPNHINLQYDDLTLNIFEGTVHCLNPKVLIGNKMDTIIHTRVLAEKFILEDVSYWDYVLKDKITIEDIKIQSAKIEYYIDKFHPEGSINERTPLVQLYKDLIVEELSVDNAQLKIYNGKKDPLLFSGDALTLEIDDILINQKTLTQKIPFKYSGYNAEGSQIFLQAGPYENLTLSHFLIEKNRAQLDTINLKTKYSRHQLSQTTPNERDHYNLKVDQVNIEALNFGFIEAKFFGSSRQINMKNPSLDIYRDKLVADDLSEKSLYSKMIRDIPFDLTIDTLSIKDGSISYNERIKKENNGGAITFKKISTEIVNLSNTYEIGIKTEINISAIFMKTTPIKVGWGFDVNDQTDKFLLKGEVGKLPSADLNPFTEPNLNVKLTGMTDKLYFTVDGNNSRSTIDMRMKYENFKIELMQKKGIGINKLLSKVANIFIRNNSKSDEGAFTEGSVTVQRDTTKSFFNYLWLNLRNGLLKTLS</sequence>
<evidence type="ECO:0000313" key="3">
    <source>
        <dbReference type="Proteomes" id="UP000281985"/>
    </source>
</evidence>
<proteinExistence type="predicted"/>
<name>A0A3M0GMQ5_9FLAO</name>
<keyword evidence="1" id="KW-0472">Membrane</keyword>